<evidence type="ECO:0000313" key="7">
    <source>
        <dbReference type="Proteomes" id="UP000282312"/>
    </source>
</evidence>
<accession>A0A3N9WXY0</accession>
<dbReference type="AlphaFoldDB" id="A0A3N9WXY0"/>
<reference evidence="6 7" key="1">
    <citation type="submission" date="2018-05" db="EMBL/GenBank/DDBJ databases">
        <title>Micromonospora from Atacama Desert.</title>
        <authorList>
            <person name="Carro L."/>
            <person name="Goodfellow M."/>
            <person name="Klenk H.-P."/>
        </authorList>
    </citation>
    <scope>NUCLEOTIDE SEQUENCE [LARGE SCALE GENOMIC DNA]</scope>
    <source>
        <strain evidence="6 7">LB39</strain>
    </source>
</reference>
<dbReference type="Gene3D" id="3.40.640.10">
    <property type="entry name" value="Type I PLP-dependent aspartate aminotransferase-like (Major domain)"/>
    <property type="match status" value="1"/>
</dbReference>
<dbReference type="Gene3D" id="3.90.1150.10">
    <property type="entry name" value="Aspartate Aminotransferase, domain 1"/>
    <property type="match status" value="1"/>
</dbReference>
<evidence type="ECO:0000256" key="4">
    <source>
        <dbReference type="ARBA" id="ARBA00022898"/>
    </source>
</evidence>
<comment type="similarity">
    <text evidence="5">Belongs to the class-III pyridoxal-phosphate-dependent aminotransferase family.</text>
</comment>
<keyword evidence="2 6" id="KW-0032">Aminotransferase</keyword>
<dbReference type="PANTHER" id="PTHR11986:SF79">
    <property type="entry name" value="ACETYLORNITHINE AMINOTRANSFERASE, MITOCHONDRIAL"/>
    <property type="match status" value="1"/>
</dbReference>
<keyword evidence="3 6" id="KW-0808">Transferase</keyword>
<dbReference type="PANTHER" id="PTHR11986">
    <property type="entry name" value="AMINOTRANSFERASE CLASS III"/>
    <property type="match status" value="1"/>
</dbReference>
<evidence type="ECO:0000256" key="3">
    <source>
        <dbReference type="ARBA" id="ARBA00022679"/>
    </source>
</evidence>
<dbReference type="EMBL" id="QGSZ01000153">
    <property type="protein sequence ID" value="RQX05599.1"/>
    <property type="molecule type" value="Genomic_DNA"/>
</dbReference>
<dbReference type="InterPro" id="IPR015424">
    <property type="entry name" value="PyrdxlP-dep_Trfase"/>
</dbReference>
<evidence type="ECO:0000313" key="6">
    <source>
        <dbReference type="EMBL" id="RQX05599.1"/>
    </source>
</evidence>
<comment type="cofactor">
    <cofactor evidence="1">
        <name>pyridoxal 5'-phosphate</name>
        <dbReference type="ChEBI" id="CHEBI:597326"/>
    </cofactor>
</comment>
<sequence length="423" mass="44386">MNGQAHWDEEMTVLGPGISEAVRWAGLAVTEAAGMHLTDTSGRRIADLMGAAGVNLLGHSHPAYVEALTRQIGSWMIGAHASDARLEMTRLLRHLLPAHLDRVQLYSSGSEAVESAIRLAKSATGRFEILSFWQSFHGRTLGSLAHTSGARTGLGPTAPGSISAPYANCSRCPLRLTSPACEFACVDLARDILREQSTGSIAAILVEPVQGRAGNVVPPTGYLRALRRLADEHGALLIADESMTGMGRTGTILASDQPDVLPDVVVLGKGLGNGYPVSAICAPTNLMQRGPFGAPSASSSSYGGFPLACRAVAVVAQTVHRQQLADRAGEVGARTLTRLRQDLAGLALVSSVHGVGMAIGIGLNVTGKEQLREVFQQLVAAGVLVMTGGHTLRLYPPLTADETELTAAVDTLVSVLQRYKAPT</sequence>
<name>A0A3N9WXY0_9ACTN</name>
<evidence type="ECO:0000256" key="2">
    <source>
        <dbReference type="ARBA" id="ARBA00022576"/>
    </source>
</evidence>
<keyword evidence="4 5" id="KW-0663">Pyridoxal phosphate</keyword>
<dbReference type="InterPro" id="IPR015422">
    <property type="entry name" value="PyrdxlP-dep_Trfase_small"/>
</dbReference>
<dbReference type="Proteomes" id="UP000282312">
    <property type="component" value="Unassembled WGS sequence"/>
</dbReference>
<dbReference type="InterPro" id="IPR015421">
    <property type="entry name" value="PyrdxlP-dep_Trfase_major"/>
</dbReference>
<dbReference type="SUPFAM" id="SSF53383">
    <property type="entry name" value="PLP-dependent transferases"/>
    <property type="match status" value="1"/>
</dbReference>
<dbReference type="GO" id="GO:0008483">
    <property type="term" value="F:transaminase activity"/>
    <property type="evidence" value="ECO:0007669"/>
    <property type="project" value="UniProtKB-KW"/>
</dbReference>
<comment type="caution">
    <text evidence="6">The sequence shown here is derived from an EMBL/GenBank/DDBJ whole genome shotgun (WGS) entry which is preliminary data.</text>
</comment>
<dbReference type="Pfam" id="PF00202">
    <property type="entry name" value="Aminotran_3"/>
    <property type="match status" value="1"/>
</dbReference>
<protein>
    <submittedName>
        <fullName evidence="6">Aspartate aminotransferase family protein</fullName>
    </submittedName>
</protein>
<proteinExistence type="inferred from homology"/>
<organism evidence="6 7">
    <name type="scientific">Micromonospora inaquosa</name>
    <dbReference type="NCBI Taxonomy" id="2203716"/>
    <lineage>
        <taxon>Bacteria</taxon>
        <taxon>Bacillati</taxon>
        <taxon>Actinomycetota</taxon>
        <taxon>Actinomycetes</taxon>
        <taxon>Micromonosporales</taxon>
        <taxon>Micromonosporaceae</taxon>
        <taxon>Micromonospora</taxon>
    </lineage>
</organism>
<dbReference type="GO" id="GO:0042802">
    <property type="term" value="F:identical protein binding"/>
    <property type="evidence" value="ECO:0007669"/>
    <property type="project" value="TreeGrafter"/>
</dbReference>
<dbReference type="InterPro" id="IPR005814">
    <property type="entry name" value="Aminotrans_3"/>
</dbReference>
<gene>
    <name evidence="6" type="ORF">DLJ59_07030</name>
</gene>
<dbReference type="PIRSF" id="PIRSF000521">
    <property type="entry name" value="Transaminase_4ab_Lys_Orn"/>
    <property type="match status" value="1"/>
</dbReference>
<dbReference type="CDD" id="cd00610">
    <property type="entry name" value="OAT_like"/>
    <property type="match status" value="1"/>
</dbReference>
<keyword evidence="7" id="KW-1185">Reference proteome</keyword>
<evidence type="ECO:0000256" key="5">
    <source>
        <dbReference type="RuleBase" id="RU003560"/>
    </source>
</evidence>
<dbReference type="GO" id="GO:0030170">
    <property type="term" value="F:pyridoxal phosphate binding"/>
    <property type="evidence" value="ECO:0007669"/>
    <property type="project" value="InterPro"/>
</dbReference>
<evidence type="ECO:0000256" key="1">
    <source>
        <dbReference type="ARBA" id="ARBA00001933"/>
    </source>
</evidence>
<dbReference type="InterPro" id="IPR050103">
    <property type="entry name" value="Class-III_PLP-dep_AT"/>
</dbReference>